<sequence length="119" mass="14022">MSTKEFEENLKNFYKLLLQEKACLVAGQPEKLLKIVDQKREYIKPFQTFNDQLTPVIKNLIKKVQQQQQENLLLTKQSIGFEEMLLKTIRNNLKESNLIYSKDPHKKGNDDISLIDWQA</sequence>
<dbReference type="PATRIC" id="fig|1133569.4.peg.1117"/>
<dbReference type="InterPro" id="IPR036679">
    <property type="entry name" value="FlgN-like_sf"/>
</dbReference>
<gene>
    <name evidence="1" type="primary">flgN</name>
    <name evidence="2" type="ORF">FD21_GL000989</name>
</gene>
<evidence type="ECO:0000313" key="2">
    <source>
        <dbReference type="EMBL" id="KRM88616.1"/>
    </source>
</evidence>
<dbReference type="EMBL" id="KM886873">
    <property type="protein sequence ID" value="AJA34471.1"/>
    <property type="molecule type" value="Genomic_DNA"/>
</dbReference>
<accession>A0A0A7RGV2</accession>
<dbReference type="Proteomes" id="UP000051576">
    <property type="component" value="Unassembled WGS sequence"/>
</dbReference>
<dbReference type="SUPFAM" id="SSF140566">
    <property type="entry name" value="FlgN-like"/>
    <property type="match status" value="1"/>
</dbReference>
<dbReference type="eggNOG" id="ENOG5033BH2">
    <property type="taxonomic scope" value="Bacteria"/>
</dbReference>
<name>A0A0A7RGV2_9LACO</name>
<dbReference type="EMBL" id="AYYX01000027">
    <property type="protein sequence ID" value="KRM88616.1"/>
    <property type="molecule type" value="Genomic_DNA"/>
</dbReference>
<reference evidence="1" key="1">
    <citation type="journal article" date="2014" name="Appl. Environ. Microbiol.">
        <title>Detection and genomic characterization of motility in Lactobacillus curvatus: confirmation of motility in a species outside the Lactobacillus salivarius clade.</title>
        <authorList>
            <person name="Cousin F.J."/>
            <person name="Lynch S.M."/>
            <person name="Harris H.M."/>
            <person name="McCann A."/>
            <person name="Lynch D.B."/>
            <person name="Neville B.A."/>
            <person name="Irisawa T."/>
            <person name="Okada S."/>
            <person name="Endo A."/>
            <person name="O'Toole P.W."/>
        </authorList>
    </citation>
    <scope>NUCLEOTIDE SEQUENCE</scope>
    <source>
        <strain evidence="1">DSM 20605</strain>
    </source>
</reference>
<keyword evidence="1" id="KW-0282">Flagellum</keyword>
<dbReference type="RefSeq" id="WP_010580522.1">
    <property type="nucleotide sequence ID" value="NZ_AHYZ01000084.1"/>
</dbReference>
<protein>
    <submittedName>
        <fullName evidence="1">Flagella synthesis protein FlgN</fullName>
    </submittedName>
</protein>
<dbReference type="STRING" id="1133569.FD21_GL000989"/>
<keyword evidence="1" id="KW-0966">Cell projection</keyword>
<reference evidence="2 3" key="2">
    <citation type="journal article" date="2015" name="Genome Announc.">
        <title>Expanding the biotechnology potential of lactobacilli through comparative genomics of 213 strains and associated genera.</title>
        <authorList>
            <person name="Sun Z."/>
            <person name="Harris H.M."/>
            <person name="McCann A."/>
            <person name="Guo C."/>
            <person name="Argimon S."/>
            <person name="Zhang W."/>
            <person name="Yang X."/>
            <person name="Jeffery I.B."/>
            <person name="Cooney J.C."/>
            <person name="Kagawa T.F."/>
            <person name="Liu W."/>
            <person name="Song Y."/>
            <person name="Salvetti E."/>
            <person name="Wrobel A."/>
            <person name="Rasinkangas P."/>
            <person name="Parkhill J."/>
            <person name="Rea M.C."/>
            <person name="O'Sullivan O."/>
            <person name="Ritari J."/>
            <person name="Douillard F.P."/>
            <person name="Paul Ross R."/>
            <person name="Yang R."/>
            <person name="Briner A.E."/>
            <person name="Felis G.E."/>
            <person name="de Vos W.M."/>
            <person name="Barrangou R."/>
            <person name="Klaenhammer T.R."/>
            <person name="Caufield P.W."/>
            <person name="Cui Y."/>
            <person name="Zhang H."/>
            <person name="O'Toole P.W."/>
        </authorList>
    </citation>
    <scope>NUCLEOTIDE SEQUENCE [LARGE SCALE GENOMIC DNA]</scope>
    <source>
        <strain evidence="2 3">DSM 20605</strain>
    </source>
</reference>
<proteinExistence type="predicted"/>
<keyword evidence="3" id="KW-1185">Reference proteome</keyword>
<evidence type="ECO:0000313" key="1">
    <source>
        <dbReference type="EMBL" id="AJA34471.1"/>
    </source>
</evidence>
<evidence type="ECO:0000313" key="3">
    <source>
        <dbReference type="Proteomes" id="UP000051576"/>
    </source>
</evidence>
<keyword evidence="1" id="KW-0969">Cilium</keyword>
<dbReference type="GO" id="GO:0044780">
    <property type="term" value="P:bacterial-type flagellum assembly"/>
    <property type="evidence" value="ECO:0007669"/>
    <property type="project" value="InterPro"/>
</dbReference>
<dbReference type="AlphaFoldDB" id="A0A0A7RGV2"/>
<dbReference type="OrthoDB" id="2296467at2"/>
<organism evidence="1">
    <name type="scientific">Liquorilactobacillus vini DSM 20605</name>
    <dbReference type="NCBI Taxonomy" id="1133569"/>
    <lineage>
        <taxon>Bacteria</taxon>
        <taxon>Bacillati</taxon>
        <taxon>Bacillota</taxon>
        <taxon>Bacilli</taxon>
        <taxon>Lactobacillales</taxon>
        <taxon>Lactobacillaceae</taxon>
        <taxon>Liquorilactobacillus</taxon>
    </lineage>
</organism>